<accession>A0A7J9PCI4</accession>
<dbReference type="EMBL" id="JACDUM010000004">
    <property type="protein sequence ID" value="MBA2860942.1"/>
    <property type="molecule type" value="Genomic_DNA"/>
</dbReference>
<protein>
    <submittedName>
        <fullName evidence="2">ABC-type dipeptide/oligopeptide/nickel transport system ATPase component</fullName>
    </submittedName>
</protein>
<evidence type="ECO:0000259" key="1">
    <source>
        <dbReference type="Pfam" id="PF07693"/>
    </source>
</evidence>
<dbReference type="InterPro" id="IPR011646">
    <property type="entry name" value="KAP_P-loop"/>
</dbReference>
<dbReference type="SUPFAM" id="SSF52540">
    <property type="entry name" value="P-loop containing nucleoside triphosphate hydrolases"/>
    <property type="match status" value="1"/>
</dbReference>
<sequence>MENLENSHSTLSDGIAKTDKLNRKDFCNNLGDLLINYTNEDKDGLVIGLYGEWGSGKSTIIDMTKNYVDKQIKDLKEKPLIFVEFNPWYFSDHDLLISKFFEKLSLELGRKDQSKVFGEASKLLNNLSKGFAYLRYIPAISEFGKCAGDLLSGFSELFNKISEEYSGDFEAVKKDIDKLLENQNQKIVVIIDDIDRLNSAEVRQIFQLVKCLADFKNVIYILPFDQKIVSKALEKSQEGYGEQYLEKIIQLPLTVPLAHKIALKTMIDEGIEKITKIDFKKEYVRDYSKAYQKSLFYMVKNVRDVKRFLNILRINWNLIDGKNVYPIDFILITAIQVFIPKLYDLIKHTKLDFVGHYSTELDILTPRTKHYIEPGSSYADQPYYNRYISEIIPKLAQNYDKWNVYDLLDMLFPTVGLNSLSVTYDPIWGDTKRIASEVHFENYFLFENSESLVPNNCFELLISNDFSKTKFTNILQNFADADKLKWYVYELEKYIGRIRPENLNTIMESLMEIEMYSKPEDINGISEKIAVYMNELVVKHKDDARNKLYELTEYSGSGCTLVKIYEDSGIKPPNYNYFSKINTFNKAEIVLNYLTYRENYGGMVSFFGYTHPVIFNKLIAEMDEKKLSKIFEASKSMPNNAKGHLLNNFKLFIESVDGREDIKRPKIAKFINQHH</sequence>
<dbReference type="Proteomes" id="UP000568063">
    <property type="component" value="Unassembled WGS sequence"/>
</dbReference>
<dbReference type="InterPro" id="IPR052754">
    <property type="entry name" value="NTPase_KAP_P-loop"/>
</dbReference>
<dbReference type="Pfam" id="PF07693">
    <property type="entry name" value="KAP_NTPase"/>
    <property type="match status" value="1"/>
</dbReference>
<gene>
    <name evidence="2" type="ORF">HNP91_001774</name>
</gene>
<feature type="domain" description="KAP NTPase" evidence="1">
    <location>
        <begin position="24"/>
        <end position="314"/>
    </location>
</feature>
<dbReference type="Gene3D" id="3.40.50.300">
    <property type="entry name" value="P-loop containing nucleotide triphosphate hydrolases"/>
    <property type="match status" value="1"/>
</dbReference>
<name>A0A7J9PCI4_METMI</name>
<dbReference type="InterPro" id="IPR027417">
    <property type="entry name" value="P-loop_NTPase"/>
</dbReference>
<proteinExistence type="predicted"/>
<dbReference type="AlphaFoldDB" id="A0A7J9PCI4"/>
<reference evidence="2 3" key="1">
    <citation type="submission" date="2020-07" db="EMBL/GenBank/DDBJ databases">
        <title>Genomic Encyclopedia of Type Strains, Phase IV (KMG-V): Genome sequencing to study the core and pangenomes of soil and plant-associated prokaryotes.</title>
        <authorList>
            <person name="Whitman W."/>
        </authorList>
    </citation>
    <scope>NUCLEOTIDE SEQUENCE [LARGE SCALE GENOMIC DNA]</scope>
    <source>
        <strain evidence="2 3">C9</strain>
    </source>
</reference>
<dbReference type="PANTHER" id="PTHR22674">
    <property type="entry name" value="NTPASE, KAP FAMILY P-LOOP DOMAIN-CONTAINING 1"/>
    <property type="match status" value="1"/>
</dbReference>
<evidence type="ECO:0000313" key="3">
    <source>
        <dbReference type="Proteomes" id="UP000568063"/>
    </source>
</evidence>
<organism evidence="2 3">
    <name type="scientific">Methanococcus maripaludis</name>
    <name type="common">Methanococcus deltae</name>
    <dbReference type="NCBI Taxonomy" id="39152"/>
    <lineage>
        <taxon>Archaea</taxon>
        <taxon>Methanobacteriati</taxon>
        <taxon>Methanobacteriota</taxon>
        <taxon>Methanomada group</taxon>
        <taxon>Methanococci</taxon>
        <taxon>Methanococcales</taxon>
        <taxon>Methanococcaceae</taxon>
        <taxon>Methanococcus</taxon>
    </lineage>
</organism>
<dbReference type="PANTHER" id="PTHR22674:SF6">
    <property type="entry name" value="NTPASE KAP FAMILY P-LOOP DOMAIN-CONTAINING PROTEIN 1"/>
    <property type="match status" value="1"/>
</dbReference>
<dbReference type="RefSeq" id="WP_181522068.1">
    <property type="nucleotide sequence ID" value="NZ_JACDUM010000004.1"/>
</dbReference>
<comment type="caution">
    <text evidence="2">The sequence shown here is derived from an EMBL/GenBank/DDBJ whole genome shotgun (WGS) entry which is preliminary data.</text>
</comment>
<evidence type="ECO:0000313" key="2">
    <source>
        <dbReference type="EMBL" id="MBA2860942.1"/>
    </source>
</evidence>